<feature type="region of interest" description="Disordered" evidence="5">
    <location>
        <begin position="1"/>
        <end position="27"/>
    </location>
</feature>
<feature type="transmembrane region" description="Helical" evidence="6">
    <location>
        <begin position="249"/>
        <end position="271"/>
    </location>
</feature>
<sequence length="545" mass="60979">MRRRDSAMRKHSPQQNRPPLATMNDSRDRPKVTFCASAQLLRAAYSVYRLPHATTRGERGLLLALCLLTSTLSSCFVLKVVWEAEEVRPPIRLGVTTTYVALTAALLFSSKQLRCISLLVVPALGTKRGREYILYAAAGLLAVHTAPNTFHNLRALGEVSLCKALSGIRSVINNSARREAVVREYATVETQTVKGLLQFHSVQSNYVFDVKTRDVSTELDSLRLKVENVTRNVAANFKTFQATVEKVRAVLSTVFSVASVLLVLALSAAYLRSYLTNVLFDNIYITEELRALARQTDPSGEAMRCLKADGRRQLVDSTSLRLSRKETENWPLSILTLFTWLLLVSLAIGVEYGVYALTDTLLALADTIPPAHAEVRLYYEVYIDQTFQNRRYLTKVLRRPNFTLEFARCHTELSPPAPHATIGVYALLLLALVLVFLGSYAYRLRRKIAASFFPEVESRRVLQLHARMKTLHRHRAGQQPAPEQLPEQGLGLKRWKGAGAPKRVAGGGDRSEVSVSAGQPVRDKGMEPIWTLPLRQQLEQALTKR</sequence>
<dbReference type="CTD" id="128506"/>
<keyword evidence="2 6" id="KW-0812">Transmembrane</keyword>
<evidence type="ECO:0000256" key="2">
    <source>
        <dbReference type="ARBA" id="ARBA00022692"/>
    </source>
</evidence>
<gene>
    <name evidence="9" type="primary">OCSTAMP</name>
</gene>
<keyword evidence="8" id="KW-1185">Reference proteome</keyword>
<dbReference type="InterPro" id="IPR051856">
    <property type="entry name" value="CSR-E3_Ligase_Protein"/>
</dbReference>
<evidence type="ECO:0000256" key="1">
    <source>
        <dbReference type="ARBA" id="ARBA00004141"/>
    </source>
</evidence>
<protein>
    <submittedName>
        <fullName evidence="9">Osteoclast stimulatory transmembrane protein</fullName>
    </submittedName>
</protein>
<accession>A0AAJ7X8H5</accession>
<dbReference type="GO" id="GO:0016020">
    <property type="term" value="C:membrane"/>
    <property type="evidence" value="ECO:0007669"/>
    <property type="project" value="UniProtKB-SubCell"/>
</dbReference>
<dbReference type="PANTHER" id="PTHR21041:SF3">
    <property type="entry name" value="OSTEOCLAST STIMULATORY TRANSMEMBRANE PROTEIN"/>
    <property type="match status" value="1"/>
</dbReference>
<dbReference type="InterPro" id="IPR012858">
    <property type="entry name" value="DC_STAMP-like"/>
</dbReference>
<keyword evidence="3 6" id="KW-1133">Transmembrane helix</keyword>
<feature type="domain" description="Dendritic cell-specific transmembrane protein-like" evidence="7">
    <location>
        <begin position="280"/>
        <end position="465"/>
    </location>
</feature>
<dbReference type="AlphaFoldDB" id="A0AAJ7X8H5"/>
<evidence type="ECO:0000256" key="4">
    <source>
        <dbReference type="ARBA" id="ARBA00023136"/>
    </source>
</evidence>
<dbReference type="PANTHER" id="PTHR21041">
    <property type="entry name" value="DENDRITIC CELL-SPECIFIC TRANSMEMBRANE PROTEIN"/>
    <property type="match status" value="1"/>
</dbReference>
<reference evidence="9" key="1">
    <citation type="submission" date="2025-08" db="UniProtKB">
        <authorList>
            <consortium name="RefSeq"/>
        </authorList>
    </citation>
    <scope>IDENTIFICATION</scope>
    <source>
        <tissue evidence="9">Sperm</tissue>
    </source>
</reference>
<evidence type="ECO:0000256" key="3">
    <source>
        <dbReference type="ARBA" id="ARBA00022989"/>
    </source>
</evidence>
<keyword evidence="4 6" id="KW-0472">Membrane</keyword>
<dbReference type="RefSeq" id="XP_032825110.1">
    <property type="nucleotide sequence ID" value="XM_032969219.1"/>
</dbReference>
<evidence type="ECO:0000313" key="8">
    <source>
        <dbReference type="Proteomes" id="UP001318040"/>
    </source>
</evidence>
<dbReference type="Pfam" id="PF07782">
    <property type="entry name" value="DC_STAMP"/>
    <property type="match status" value="1"/>
</dbReference>
<comment type="subcellular location">
    <subcellularLocation>
        <location evidence="1">Membrane</location>
        <topology evidence="1">Multi-pass membrane protein</topology>
    </subcellularLocation>
</comment>
<proteinExistence type="predicted"/>
<feature type="transmembrane region" description="Helical" evidence="6">
    <location>
        <begin position="61"/>
        <end position="82"/>
    </location>
</feature>
<feature type="transmembrane region" description="Helical" evidence="6">
    <location>
        <begin position="330"/>
        <end position="350"/>
    </location>
</feature>
<feature type="region of interest" description="Disordered" evidence="5">
    <location>
        <begin position="498"/>
        <end position="519"/>
    </location>
</feature>
<dbReference type="Proteomes" id="UP001318040">
    <property type="component" value="Chromosome 41"/>
</dbReference>
<evidence type="ECO:0000259" key="7">
    <source>
        <dbReference type="Pfam" id="PF07782"/>
    </source>
</evidence>
<evidence type="ECO:0000256" key="5">
    <source>
        <dbReference type="SAM" id="MobiDB-lite"/>
    </source>
</evidence>
<evidence type="ECO:0000256" key="6">
    <source>
        <dbReference type="SAM" id="Phobius"/>
    </source>
</evidence>
<organism evidence="8 9">
    <name type="scientific">Petromyzon marinus</name>
    <name type="common">Sea lamprey</name>
    <dbReference type="NCBI Taxonomy" id="7757"/>
    <lineage>
        <taxon>Eukaryota</taxon>
        <taxon>Metazoa</taxon>
        <taxon>Chordata</taxon>
        <taxon>Craniata</taxon>
        <taxon>Vertebrata</taxon>
        <taxon>Cyclostomata</taxon>
        <taxon>Hyperoartia</taxon>
        <taxon>Petromyzontiformes</taxon>
        <taxon>Petromyzontidae</taxon>
        <taxon>Petromyzon</taxon>
    </lineage>
</organism>
<dbReference type="KEGG" id="pmrn:116950979"/>
<evidence type="ECO:0000313" key="9">
    <source>
        <dbReference type="RefSeq" id="XP_032825110.1"/>
    </source>
</evidence>
<feature type="transmembrane region" description="Helical" evidence="6">
    <location>
        <begin position="422"/>
        <end position="442"/>
    </location>
</feature>
<name>A0AAJ7X8H5_PETMA</name>